<reference evidence="4" key="1">
    <citation type="journal article" date="2016" name="Sci. Rep.">
        <title>Triclosan Resistome from Metagenome Reveals Diverse Enoyl Acyl Carrier Protein Reductases and Selective Enrichment of Triclosan Resistance Genes.</title>
        <authorList>
            <person name="Khan R."/>
            <person name="Kong H.G."/>
            <person name="Jung Y.H."/>
            <person name="Choi J."/>
            <person name="Baek K.Y."/>
            <person name="Hwang E.C."/>
            <person name="Lee S.W."/>
        </authorList>
    </citation>
    <scope>NUCLEOTIDE SEQUENCE</scope>
</reference>
<accession>A0A1C9U4N9</accession>
<dbReference type="EMBL" id="KT982360">
    <property type="protein sequence ID" value="AOR51112.1"/>
    <property type="molecule type" value="Genomic_DNA"/>
</dbReference>
<dbReference type="SUPFAM" id="SSF56925">
    <property type="entry name" value="OMPA-like"/>
    <property type="match status" value="1"/>
</dbReference>
<protein>
    <submittedName>
        <fullName evidence="4">Porin</fullName>
    </submittedName>
</protein>
<evidence type="ECO:0000256" key="1">
    <source>
        <dbReference type="ARBA" id="ARBA00022729"/>
    </source>
</evidence>
<feature type="chain" id="PRO_5008894772" evidence="2">
    <location>
        <begin position="36"/>
        <end position="239"/>
    </location>
</feature>
<feature type="domain" description="Outer membrane protein beta-barrel" evidence="3">
    <location>
        <begin position="25"/>
        <end position="211"/>
    </location>
</feature>
<organism evidence="4">
    <name type="scientific">uncultured bacterium pAW1</name>
    <dbReference type="NCBI Taxonomy" id="1781155"/>
    <lineage>
        <taxon>Bacteria</taxon>
        <taxon>environmental samples</taxon>
    </lineage>
</organism>
<proteinExistence type="predicted"/>
<sequence length="239" mass="26227">MGQYKLGMNQFRSCIMRRTAIVFGLLLLSSGLASAGSLNGEVGFSAGATFPQGDLTRYSDPGPNFAIRGSFYPSPTSAFGLMVDFNGAFFESQTEEFTDDIAGDFYQFEQTVSQYAISLHGGVQFAPTIRGSGFRPRLGVAPGLYIFNTETSLKFKDDDEDIESDSDATTKFGFRGIVGLDVAFSHKWALGFEYVFDRVFSLEQRESDENQALVAGESINADFNTFMLTVTIPFSTFSE</sequence>
<evidence type="ECO:0000256" key="2">
    <source>
        <dbReference type="SAM" id="SignalP"/>
    </source>
</evidence>
<dbReference type="AlphaFoldDB" id="A0A1C9U4N9"/>
<feature type="signal peptide" evidence="2">
    <location>
        <begin position="1"/>
        <end position="35"/>
    </location>
</feature>
<evidence type="ECO:0000313" key="4">
    <source>
        <dbReference type="EMBL" id="AOR51112.1"/>
    </source>
</evidence>
<evidence type="ECO:0000259" key="3">
    <source>
        <dbReference type="Pfam" id="PF13505"/>
    </source>
</evidence>
<dbReference type="Pfam" id="PF13505">
    <property type="entry name" value="OMP_b-brl"/>
    <property type="match status" value="1"/>
</dbReference>
<dbReference type="Gene3D" id="2.40.160.20">
    <property type="match status" value="1"/>
</dbReference>
<keyword evidence="1 2" id="KW-0732">Signal</keyword>
<dbReference type="InterPro" id="IPR011250">
    <property type="entry name" value="OMP/PagP_B-barrel"/>
</dbReference>
<dbReference type="InterPro" id="IPR027385">
    <property type="entry name" value="Beta-barrel_OMP"/>
</dbReference>
<name>A0A1C9U4N9_9BACT</name>